<dbReference type="AlphaFoldDB" id="A0A2P4XJ57"/>
<keyword evidence="3" id="KW-1185">Reference proteome</keyword>
<dbReference type="InterPro" id="IPR001849">
    <property type="entry name" value="PH_domain"/>
</dbReference>
<name>A0A2P4XJ57_9STRA</name>
<dbReference type="OrthoDB" id="297375at2759"/>
<proteinExistence type="predicted"/>
<comment type="caution">
    <text evidence="2">The sequence shown here is derived from an EMBL/GenBank/DDBJ whole genome shotgun (WGS) entry which is preliminary data.</text>
</comment>
<dbReference type="EMBL" id="NCKW01010066">
    <property type="protein sequence ID" value="POM65586.1"/>
    <property type="molecule type" value="Genomic_DNA"/>
</dbReference>
<dbReference type="Proteomes" id="UP000237271">
    <property type="component" value="Unassembled WGS sequence"/>
</dbReference>
<dbReference type="PROSITE" id="PS50003">
    <property type="entry name" value="PH_DOMAIN"/>
    <property type="match status" value="1"/>
</dbReference>
<organism evidence="2 3">
    <name type="scientific">Phytophthora palmivora</name>
    <dbReference type="NCBI Taxonomy" id="4796"/>
    <lineage>
        <taxon>Eukaryota</taxon>
        <taxon>Sar</taxon>
        <taxon>Stramenopiles</taxon>
        <taxon>Oomycota</taxon>
        <taxon>Peronosporomycetes</taxon>
        <taxon>Peronosporales</taxon>
        <taxon>Peronosporaceae</taxon>
        <taxon>Phytophthora</taxon>
    </lineage>
</organism>
<reference evidence="2 3" key="1">
    <citation type="journal article" date="2017" name="Genome Biol. Evol.">
        <title>Phytophthora megakarya and P. palmivora, closely related causal agents of cacao black pod rot, underwent increases in genome sizes and gene numbers by different mechanisms.</title>
        <authorList>
            <person name="Ali S.S."/>
            <person name="Shao J."/>
            <person name="Lary D.J."/>
            <person name="Kronmiller B."/>
            <person name="Shen D."/>
            <person name="Strem M.D."/>
            <person name="Amoako-Attah I."/>
            <person name="Akrofi A.Y."/>
            <person name="Begoude B.A."/>
            <person name="Ten Hoopen G.M."/>
            <person name="Coulibaly K."/>
            <person name="Kebe B.I."/>
            <person name="Melnick R.L."/>
            <person name="Guiltinan M.J."/>
            <person name="Tyler B.M."/>
            <person name="Meinhardt L.W."/>
            <person name="Bailey B.A."/>
        </authorList>
    </citation>
    <scope>NUCLEOTIDE SEQUENCE [LARGE SCALE GENOMIC DNA]</scope>
    <source>
        <strain evidence="3">sbr112.9</strain>
    </source>
</reference>
<dbReference type="SUPFAM" id="SSF50729">
    <property type="entry name" value="PH domain-like"/>
    <property type="match status" value="1"/>
</dbReference>
<feature type="domain" description="PH" evidence="1">
    <location>
        <begin position="6"/>
        <end position="121"/>
    </location>
</feature>
<protein>
    <submittedName>
        <fullName evidence="2">Regulator of chromosome condensation (RCC1)-like protein</fullName>
    </submittedName>
</protein>
<evidence type="ECO:0000313" key="2">
    <source>
        <dbReference type="EMBL" id="POM65586.1"/>
    </source>
</evidence>
<evidence type="ECO:0000259" key="1">
    <source>
        <dbReference type="PROSITE" id="PS50003"/>
    </source>
</evidence>
<accession>A0A2P4XJ57</accession>
<gene>
    <name evidence="2" type="ORF">PHPALM_18670</name>
</gene>
<evidence type="ECO:0000313" key="3">
    <source>
        <dbReference type="Proteomes" id="UP000237271"/>
    </source>
</evidence>
<sequence length="476" mass="53738">MADMTPPRLRGTIWKRNAGLLRVWHSRAAVVTAEGFLLYKKKADGVKTKEIDLVKVATFAATIIQASGYYYFELQYGSSQMAIGFPAVKDARVWLSGMMEAADENSAGRRAWMANLRRMLTLKLKDRRELVPAMADRDWFSEWNFCLRSLKNDREPIVARQRRLRRLHTIWLQFELFTEILAEIFFSSVQQRDSQGIARIESFEQAASDFALSRGCRQRLSQTVVQHPSLATTSSLSATVISVPGNDSDVGVGNASRRRDDVDEMKLAGIHLEFASKSWQGHKRLAKETALFARFRSLIELFLSESASEGGKIPPNLRAVLSKLPSFPLVSAFSIRGVSVMAIAEPLRSERSTLATIDKRDLAGLSMALREANMLRYFPYEELPELIVRKFPGDVAPTLVRVHPRYDDVLVNSLRSSMVHGVLIRSVHGVSDSNDRVEMLSAHDVKELVQTKEPQWIPYLDLVYYQLNNGSPKLCC</sequence>